<accession>A0ABN8LFM7</accession>
<dbReference type="Gene3D" id="1.20.5.1230">
    <property type="entry name" value="Apolipoprotein A-I"/>
    <property type="match status" value="1"/>
</dbReference>
<keyword evidence="2" id="KW-1185">Reference proteome</keyword>
<proteinExistence type="predicted"/>
<comment type="caution">
    <text evidence="1">The sequence shown here is derived from an EMBL/GenBank/DDBJ whole genome shotgun (WGS) entry which is preliminary data.</text>
</comment>
<reference evidence="1 2" key="1">
    <citation type="submission" date="2022-05" db="EMBL/GenBank/DDBJ databases">
        <authorList>
            <consortium name="Genoscope - CEA"/>
            <person name="William W."/>
        </authorList>
    </citation>
    <scope>NUCLEOTIDE SEQUENCE [LARGE SCALE GENOMIC DNA]</scope>
</reference>
<dbReference type="Proteomes" id="UP001159427">
    <property type="component" value="Unassembled WGS sequence"/>
</dbReference>
<evidence type="ECO:0000313" key="1">
    <source>
        <dbReference type="EMBL" id="CAH3013749.1"/>
    </source>
</evidence>
<dbReference type="SUPFAM" id="SSF58113">
    <property type="entry name" value="Apolipoprotein A-I"/>
    <property type="match status" value="1"/>
</dbReference>
<sequence>MAEPAAKRSRRLSELEDDYIRTIELDLRNYGESAKWLRGLSPKELLMIFEIGLKIRESTMLTVDVSQSFLKKELSSQMQPVKSTLESIEKEVKNQLREMQENVGRDVAEKVKQMSTDVEAFKGDLRKDIGTIQRELVSRVNTVVENVPPLNKVTECVEKSERKLNETIHRDIKPVIDNCKMQLVEMSTSLKRSSHIIGSVGQKLVINLLREQFGNFHVRDISKEPRKGDILMESPRQHKFMIEVKNRESSNVPQSEIDRFKSNLASSPDVRVGVLLSMKSGIANKVSHGKFQIIFNENQYQIYVPNAGEDEAMITWSVLMADELAQSMQGDLGTSQIQKLEELYKEFQETKDHEKTCRDNLDSLERAAKNLRESMNFILNGIDKTRKKMKRLIDSDAPVVGKNIATVQLD</sequence>
<protein>
    <submittedName>
        <fullName evidence="1">Uncharacterized protein</fullName>
    </submittedName>
</protein>
<dbReference type="EMBL" id="CALNXI010000002">
    <property type="protein sequence ID" value="CAH3013749.1"/>
    <property type="molecule type" value="Genomic_DNA"/>
</dbReference>
<organism evidence="1 2">
    <name type="scientific">Porites evermanni</name>
    <dbReference type="NCBI Taxonomy" id="104178"/>
    <lineage>
        <taxon>Eukaryota</taxon>
        <taxon>Metazoa</taxon>
        <taxon>Cnidaria</taxon>
        <taxon>Anthozoa</taxon>
        <taxon>Hexacorallia</taxon>
        <taxon>Scleractinia</taxon>
        <taxon>Fungiina</taxon>
        <taxon>Poritidae</taxon>
        <taxon>Porites</taxon>
    </lineage>
</organism>
<gene>
    <name evidence="1" type="ORF">PEVE_00013406</name>
</gene>
<evidence type="ECO:0000313" key="2">
    <source>
        <dbReference type="Proteomes" id="UP001159427"/>
    </source>
</evidence>
<name>A0ABN8LFM7_9CNID</name>